<name>A0A2S7URT7_9GAMM</name>
<dbReference type="RefSeq" id="WP_105051162.1">
    <property type="nucleotide sequence ID" value="NZ_MSCH01000003.1"/>
</dbReference>
<keyword evidence="3" id="KW-1185">Reference proteome</keyword>
<protein>
    <recommendedName>
        <fullName evidence="4">MotA/TolQ/ExbB proton channel domain-containing protein</fullName>
    </recommendedName>
</protein>
<organism evidence="2 3">
    <name type="scientific">Psychrosphaera saromensis</name>
    <dbReference type="NCBI Taxonomy" id="716813"/>
    <lineage>
        <taxon>Bacteria</taxon>
        <taxon>Pseudomonadati</taxon>
        <taxon>Pseudomonadota</taxon>
        <taxon>Gammaproteobacteria</taxon>
        <taxon>Alteromonadales</taxon>
        <taxon>Pseudoalteromonadaceae</taxon>
        <taxon>Psychrosphaera</taxon>
    </lineage>
</organism>
<evidence type="ECO:0000313" key="3">
    <source>
        <dbReference type="Proteomes" id="UP000239007"/>
    </source>
</evidence>
<feature type="transmembrane region" description="Helical" evidence="1">
    <location>
        <begin position="7"/>
        <end position="25"/>
    </location>
</feature>
<dbReference type="PROSITE" id="PS51257">
    <property type="entry name" value="PROKAR_LIPOPROTEIN"/>
    <property type="match status" value="1"/>
</dbReference>
<evidence type="ECO:0000313" key="2">
    <source>
        <dbReference type="EMBL" id="PQJ52696.1"/>
    </source>
</evidence>
<proteinExistence type="predicted"/>
<reference evidence="2 3" key="1">
    <citation type="submission" date="2016-12" db="EMBL/GenBank/DDBJ databases">
        <title>Diversity of luminous bacteria.</title>
        <authorList>
            <person name="Yoshizawa S."/>
            <person name="Kogure K."/>
        </authorList>
    </citation>
    <scope>NUCLEOTIDE SEQUENCE [LARGE SCALE GENOMIC DNA]</scope>
    <source>
        <strain evidence="2 3">SA4-48</strain>
    </source>
</reference>
<feature type="transmembrane region" description="Helical" evidence="1">
    <location>
        <begin position="31"/>
        <end position="53"/>
    </location>
</feature>
<feature type="transmembrane region" description="Helical" evidence="1">
    <location>
        <begin position="65"/>
        <end position="87"/>
    </location>
</feature>
<feature type="transmembrane region" description="Helical" evidence="1">
    <location>
        <begin position="99"/>
        <end position="116"/>
    </location>
</feature>
<keyword evidence="1" id="KW-1133">Transmembrane helix</keyword>
<comment type="caution">
    <text evidence="2">The sequence shown here is derived from an EMBL/GenBank/DDBJ whole genome shotgun (WGS) entry which is preliminary data.</text>
</comment>
<keyword evidence="1" id="KW-0812">Transmembrane</keyword>
<sequence>MFSEIKNVFIVAFILGACLSLYGAYSGLYLITVSLSILIMVVYFFTTLYLNTIKKQISVEQLANSNYYLGFMFTLVSILVSLTSVISNSYNIDNIVSNFGVSIVTTIIGLLARIYLANFIPNEEVNNEILNESVSHKIRIMNDILLDNMQKNKAFSQMIDERMEVLVVSTERSLGKFTKLLDKDFKASIDTFNDSIKSITKSMETSNKKQSALISEELKEDKK</sequence>
<dbReference type="OrthoDB" id="9122612at2"/>
<accession>A0A2S7URT7</accession>
<dbReference type="Proteomes" id="UP000239007">
    <property type="component" value="Unassembled WGS sequence"/>
</dbReference>
<evidence type="ECO:0000256" key="1">
    <source>
        <dbReference type="SAM" id="Phobius"/>
    </source>
</evidence>
<dbReference type="AlphaFoldDB" id="A0A2S7URT7"/>
<gene>
    <name evidence="2" type="ORF">BTO11_02860</name>
</gene>
<keyword evidence="1" id="KW-0472">Membrane</keyword>
<evidence type="ECO:0008006" key="4">
    <source>
        <dbReference type="Google" id="ProtNLM"/>
    </source>
</evidence>
<dbReference type="EMBL" id="MSCH01000003">
    <property type="protein sequence ID" value="PQJ52696.1"/>
    <property type="molecule type" value="Genomic_DNA"/>
</dbReference>